<accession>A0AAV7BSS5</accession>
<dbReference type="Proteomes" id="UP000824782">
    <property type="component" value="Unassembled WGS sequence"/>
</dbReference>
<dbReference type="AlphaFoldDB" id="A0AAV7BSS5"/>
<sequence>MNGRIQNAPIKIKLIFFHLYNVANVRCLTPSLVCGLHCTAVNLLQAPRTVVEVKAAIQYIESLVGSSGVSITGKEVGCK</sequence>
<name>A0AAV7BSS5_ENGPU</name>
<evidence type="ECO:0000313" key="1">
    <source>
        <dbReference type="EMBL" id="KAG8575772.1"/>
    </source>
</evidence>
<proteinExistence type="predicted"/>
<gene>
    <name evidence="1" type="ORF">GDO81_009670</name>
</gene>
<keyword evidence="2" id="KW-1185">Reference proteome</keyword>
<reference evidence="1" key="1">
    <citation type="thesis" date="2020" institute="ProQuest LLC" country="789 East Eisenhower Parkway, Ann Arbor, MI, USA">
        <title>Comparative Genomics and Chromosome Evolution.</title>
        <authorList>
            <person name="Mudd A.B."/>
        </authorList>
    </citation>
    <scope>NUCLEOTIDE SEQUENCE</scope>
    <source>
        <strain evidence="1">237g6f4</strain>
        <tissue evidence="1">Blood</tissue>
    </source>
</reference>
<protein>
    <submittedName>
        <fullName evidence="1">Uncharacterized protein</fullName>
    </submittedName>
</protein>
<evidence type="ECO:0000313" key="2">
    <source>
        <dbReference type="Proteomes" id="UP000824782"/>
    </source>
</evidence>
<organism evidence="1 2">
    <name type="scientific">Engystomops pustulosus</name>
    <name type="common">Tungara frog</name>
    <name type="synonym">Physalaemus pustulosus</name>
    <dbReference type="NCBI Taxonomy" id="76066"/>
    <lineage>
        <taxon>Eukaryota</taxon>
        <taxon>Metazoa</taxon>
        <taxon>Chordata</taxon>
        <taxon>Craniata</taxon>
        <taxon>Vertebrata</taxon>
        <taxon>Euteleostomi</taxon>
        <taxon>Amphibia</taxon>
        <taxon>Batrachia</taxon>
        <taxon>Anura</taxon>
        <taxon>Neobatrachia</taxon>
        <taxon>Hyloidea</taxon>
        <taxon>Leptodactylidae</taxon>
        <taxon>Leiuperinae</taxon>
        <taxon>Engystomops</taxon>
    </lineage>
</organism>
<dbReference type="EMBL" id="WNYA01000004">
    <property type="protein sequence ID" value="KAG8575772.1"/>
    <property type="molecule type" value="Genomic_DNA"/>
</dbReference>
<comment type="caution">
    <text evidence="1">The sequence shown here is derived from an EMBL/GenBank/DDBJ whole genome shotgun (WGS) entry which is preliminary data.</text>
</comment>